<accession>A0A238VSB4</accession>
<evidence type="ECO:0000313" key="2">
    <source>
        <dbReference type="Proteomes" id="UP000198412"/>
    </source>
</evidence>
<proteinExistence type="predicted"/>
<dbReference type="Gene3D" id="3.90.1140.10">
    <property type="entry name" value="Cyclic phosphodiesterase"/>
    <property type="match status" value="1"/>
</dbReference>
<dbReference type="PANTHER" id="PTHR40037">
    <property type="entry name" value="PHOSPHOESTERASE YJCG-RELATED"/>
    <property type="match status" value="1"/>
</dbReference>
<dbReference type="GO" id="GO:0016874">
    <property type="term" value="F:ligase activity"/>
    <property type="evidence" value="ECO:0007669"/>
    <property type="project" value="UniProtKB-KW"/>
</dbReference>
<name>A0A238VSB4_9FLAO</name>
<dbReference type="SUPFAM" id="SSF55144">
    <property type="entry name" value="LigT-like"/>
    <property type="match status" value="1"/>
</dbReference>
<evidence type="ECO:0000313" key="1">
    <source>
        <dbReference type="EMBL" id="SNR37195.1"/>
    </source>
</evidence>
<keyword evidence="2" id="KW-1185">Reference proteome</keyword>
<dbReference type="PANTHER" id="PTHR40037:SF1">
    <property type="entry name" value="PHOSPHOESTERASE SAOUHSC_00951-RELATED"/>
    <property type="match status" value="1"/>
</dbReference>
<organism evidence="1 2">
    <name type="scientific">Lutibacter flavus</name>
    <dbReference type="NCBI Taxonomy" id="691689"/>
    <lineage>
        <taxon>Bacteria</taxon>
        <taxon>Pseudomonadati</taxon>
        <taxon>Bacteroidota</taxon>
        <taxon>Flavobacteriia</taxon>
        <taxon>Flavobacteriales</taxon>
        <taxon>Flavobacteriaceae</taxon>
        <taxon>Lutibacter</taxon>
    </lineage>
</organism>
<dbReference type="InterPro" id="IPR050580">
    <property type="entry name" value="2H_phosphoesterase_YjcG-like"/>
</dbReference>
<dbReference type="AlphaFoldDB" id="A0A238VSB4"/>
<keyword evidence="1" id="KW-0436">Ligase</keyword>
<dbReference type="InterPro" id="IPR009097">
    <property type="entry name" value="Cyclic_Pdiesterase"/>
</dbReference>
<dbReference type="EMBL" id="FZNX01000001">
    <property type="protein sequence ID" value="SNR37195.1"/>
    <property type="molecule type" value="Genomic_DNA"/>
</dbReference>
<gene>
    <name evidence="1" type="ORF">SAMN04488111_0972</name>
</gene>
<reference evidence="2" key="1">
    <citation type="submission" date="2017-06" db="EMBL/GenBank/DDBJ databases">
        <authorList>
            <person name="Varghese N."/>
            <person name="Submissions S."/>
        </authorList>
    </citation>
    <scope>NUCLEOTIDE SEQUENCE [LARGE SCALE GENOMIC DNA]</scope>
    <source>
        <strain evidence="2">DSM 27993</strain>
    </source>
</reference>
<sequence length="155" mass="18518">MVHFNTKSALKSPAHITLQKPFKFSKIKEHFLIETLKHFAEQQNQFNINLNGFGCFSRRVIFIDVTNHKPVLSIHAELKKLLFHELEFKENEISSKIYPHITIATRDLSKENFDKAWPLFEFRKFKASFLVNSLFLLKHNGKFWDIYKEFQFKNK</sequence>
<dbReference type="Proteomes" id="UP000198412">
    <property type="component" value="Unassembled WGS sequence"/>
</dbReference>
<dbReference type="Pfam" id="PF13563">
    <property type="entry name" value="2_5_RNA_ligase2"/>
    <property type="match status" value="1"/>
</dbReference>
<protein>
    <submittedName>
        <fullName evidence="1">2'-5' RNA ligase</fullName>
    </submittedName>
</protein>